<name>X1F2V1_9ZZZZ</name>
<organism evidence="1">
    <name type="scientific">marine sediment metagenome</name>
    <dbReference type="NCBI Taxonomy" id="412755"/>
    <lineage>
        <taxon>unclassified sequences</taxon>
        <taxon>metagenomes</taxon>
        <taxon>ecological metagenomes</taxon>
    </lineage>
</organism>
<dbReference type="EMBL" id="BART01041164">
    <property type="protein sequence ID" value="GAH23699.1"/>
    <property type="molecule type" value="Genomic_DNA"/>
</dbReference>
<gene>
    <name evidence="1" type="ORF">S01H4_66455</name>
</gene>
<reference evidence="1" key="1">
    <citation type="journal article" date="2014" name="Front. Microbiol.">
        <title>High frequency of phylogenetically diverse reductive dehalogenase-homologous genes in deep subseafloor sedimentary metagenomes.</title>
        <authorList>
            <person name="Kawai M."/>
            <person name="Futagami T."/>
            <person name="Toyoda A."/>
            <person name="Takaki Y."/>
            <person name="Nishi S."/>
            <person name="Hori S."/>
            <person name="Arai W."/>
            <person name="Tsubouchi T."/>
            <person name="Morono Y."/>
            <person name="Uchiyama I."/>
            <person name="Ito T."/>
            <person name="Fujiyama A."/>
            <person name="Inagaki F."/>
            <person name="Takami H."/>
        </authorList>
    </citation>
    <scope>NUCLEOTIDE SEQUENCE</scope>
    <source>
        <strain evidence="1">Expedition CK06-06</strain>
    </source>
</reference>
<comment type="caution">
    <text evidence="1">The sequence shown here is derived from an EMBL/GenBank/DDBJ whole genome shotgun (WGS) entry which is preliminary data.</text>
</comment>
<evidence type="ECO:0000313" key="1">
    <source>
        <dbReference type="EMBL" id="GAH23699.1"/>
    </source>
</evidence>
<feature type="non-terminal residue" evidence="1">
    <location>
        <position position="1"/>
    </location>
</feature>
<dbReference type="AlphaFoldDB" id="X1F2V1"/>
<accession>X1F2V1</accession>
<sequence>KTEIIQPIVKSRLRVPNTKEKHAAYSKMI</sequence>
<protein>
    <submittedName>
        <fullName evidence="1">Uncharacterized protein</fullName>
    </submittedName>
</protein>
<proteinExistence type="predicted"/>